<evidence type="ECO:0000313" key="2">
    <source>
        <dbReference type="EMBL" id="QIK37376.1"/>
    </source>
</evidence>
<dbReference type="KEGG" id="cjap:GWK36_04565"/>
<dbReference type="RefSeq" id="WP_166270143.1">
    <property type="nucleotide sequence ID" value="NZ_CP048029.1"/>
</dbReference>
<name>A0A6G7VBX5_9GAMM</name>
<dbReference type="GO" id="GO:0006355">
    <property type="term" value="P:regulation of DNA-templated transcription"/>
    <property type="evidence" value="ECO:0007669"/>
    <property type="project" value="InterPro"/>
</dbReference>
<dbReference type="Gene3D" id="1.10.1660.10">
    <property type="match status" value="1"/>
</dbReference>
<dbReference type="EMBL" id="CP048029">
    <property type="protein sequence ID" value="QIK37376.1"/>
    <property type="molecule type" value="Genomic_DNA"/>
</dbReference>
<reference evidence="3" key="1">
    <citation type="submission" date="2020-01" db="EMBL/GenBank/DDBJ databases">
        <title>Caldichromatium gen. nov., sp. nov., a thermophilic purple sulfur bacterium member of the family Chromatiaceae isolated from Nakabusa hot spring, Japan.</title>
        <authorList>
            <person name="Saini M.K."/>
            <person name="Hanada S."/>
            <person name="Tank M."/>
        </authorList>
    </citation>
    <scope>NUCLEOTIDE SEQUENCE [LARGE SCALE GENOMIC DNA]</scope>
    <source>
        <strain evidence="3">No.7</strain>
    </source>
</reference>
<organism evidence="2 3">
    <name type="scientific">Caldichromatium japonicum</name>
    <dbReference type="NCBI Taxonomy" id="2699430"/>
    <lineage>
        <taxon>Bacteria</taxon>
        <taxon>Pseudomonadati</taxon>
        <taxon>Pseudomonadota</taxon>
        <taxon>Gammaproteobacteria</taxon>
        <taxon>Chromatiales</taxon>
        <taxon>Chromatiaceae</taxon>
        <taxon>Caldichromatium</taxon>
    </lineage>
</organism>
<dbReference type="AlphaFoldDB" id="A0A6G7VBX5"/>
<protein>
    <submittedName>
        <fullName evidence="2">MerR family DNA-binding transcriptional regulator</fullName>
    </submittedName>
</protein>
<dbReference type="InterPro" id="IPR009061">
    <property type="entry name" value="DNA-bd_dom_put_sf"/>
</dbReference>
<evidence type="ECO:0000259" key="1">
    <source>
        <dbReference type="Pfam" id="PF00376"/>
    </source>
</evidence>
<dbReference type="InterPro" id="IPR000551">
    <property type="entry name" value="MerR-type_HTH_dom"/>
</dbReference>
<dbReference type="SUPFAM" id="SSF46955">
    <property type="entry name" value="Putative DNA-binding domain"/>
    <property type="match status" value="1"/>
</dbReference>
<dbReference type="GO" id="GO:0003677">
    <property type="term" value="F:DNA binding"/>
    <property type="evidence" value="ECO:0007669"/>
    <property type="project" value="UniProtKB-KW"/>
</dbReference>
<evidence type="ECO:0000313" key="3">
    <source>
        <dbReference type="Proteomes" id="UP000502699"/>
    </source>
</evidence>
<dbReference type="Pfam" id="PF00376">
    <property type="entry name" value="MerR"/>
    <property type="match status" value="1"/>
</dbReference>
<keyword evidence="2" id="KW-0238">DNA-binding</keyword>
<proteinExistence type="predicted"/>
<sequence length="45" mass="4870">MESAMMGTGKAAKRLGVSVKTLQRWEREGGLILVARTVARHKSAS</sequence>
<feature type="domain" description="HTH merR-type" evidence="1">
    <location>
        <begin position="8"/>
        <end position="37"/>
    </location>
</feature>
<accession>A0A6G7VBX5</accession>
<keyword evidence="3" id="KW-1185">Reference proteome</keyword>
<dbReference type="Proteomes" id="UP000502699">
    <property type="component" value="Chromosome"/>
</dbReference>
<gene>
    <name evidence="2" type="ORF">GWK36_04565</name>
</gene>